<evidence type="ECO:0000256" key="2">
    <source>
        <dbReference type="ARBA" id="ARBA00022475"/>
    </source>
</evidence>
<keyword evidence="3 7" id="KW-0812">Transmembrane</keyword>
<feature type="compositionally biased region" description="Acidic residues" evidence="6">
    <location>
        <begin position="117"/>
        <end position="127"/>
    </location>
</feature>
<comment type="subcellular location">
    <subcellularLocation>
        <location evidence="1">Cell membrane</location>
        <topology evidence="1">Multi-pass membrane protein</topology>
    </subcellularLocation>
</comment>
<dbReference type="InterPro" id="IPR027379">
    <property type="entry name" value="CLS_N"/>
</dbReference>
<feature type="transmembrane region" description="Helical" evidence="7">
    <location>
        <begin position="39"/>
        <end position="57"/>
    </location>
</feature>
<keyword evidence="4 7" id="KW-1133">Transmembrane helix</keyword>
<keyword evidence="2" id="KW-1003">Cell membrane</keyword>
<reference evidence="9" key="1">
    <citation type="journal article" date="2014" name="Int. J. Syst. Evol. Microbiol.">
        <title>Complete genome sequence of Corynebacterium casei LMG S-19264T (=DSM 44701T), isolated from a smear-ripened cheese.</title>
        <authorList>
            <consortium name="US DOE Joint Genome Institute (JGI-PGF)"/>
            <person name="Walter F."/>
            <person name="Albersmeier A."/>
            <person name="Kalinowski J."/>
            <person name="Ruckert C."/>
        </authorList>
    </citation>
    <scope>NUCLEOTIDE SEQUENCE</scope>
    <source>
        <strain evidence="9">CGMCC 1.15794</strain>
    </source>
</reference>
<sequence>MARLLIVLGVAAVVFWVFSIVDCAVQSPARHRGVSKGAWIAIVILIPVLGGLLWFTIGRGRRQTAQRAVAPDDDPNFLGTIGGISDQDERIRLLEEELARLDSEADGPAPDDRIGPLDDDPDGADDGAGERPGIDRDGPDTDDDGRGRRGTAG</sequence>
<evidence type="ECO:0000256" key="4">
    <source>
        <dbReference type="ARBA" id="ARBA00022989"/>
    </source>
</evidence>
<feature type="domain" description="Cardiolipin synthase N-terminal" evidence="8">
    <location>
        <begin position="14"/>
        <end position="59"/>
    </location>
</feature>
<evidence type="ECO:0000259" key="8">
    <source>
        <dbReference type="Pfam" id="PF13396"/>
    </source>
</evidence>
<evidence type="ECO:0000313" key="9">
    <source>
        <dbReference type="EMBL" id="GGH36376.1"/>
    </source>
</evidence>
<evidence type="ECO:0000313" key="10">
    <source>
        <dbReference type="Proteomes" id="UP000657592"/>
    </source>
</evidence>
<gene>
    <name evidence="9" type="ORF">GCM10010921_05480</name>
</gene>
<keyword evidence="10" id="KW-1185">Reference proteome</keyword>
<evidence type="ECO:0000256" key="5">
    <source>
        <dbReference type="ARBA" id="ARBA00023136"/>
    </source>
</evidence>
<evidence type="ECO:0000256" key="3">
    <source>
        <dbReference type="ARBA" id="ARBA00022692"/>
    </source>
</evidence>
<feature type="compositionally biased region" description="Basic and acidic residues" evidence="6">
    <location>
        <begin position="128"/>
        <end position="147"/>
    </location>
</feature>
<reference evidence="9" key="2">
    <citation type="submission" date="2020-09" db="EMBL/GenBank/DDBJ databases">
        <authorList>
            <person name="Sun Q."/>
            <person name="Zhou Y."/>
        </authorList>
    </citation>
    <scope>NUCLEOTIDE SEQUENCE</scope>
    <source>
        <strain evidence="9">CGMCC 1.15794</strain>
    </source>
</reference>
<dbReference type="Proteomes" id="UP000657592">
    <property type="component" value="Unassembled WGS sequence"/>
</dbReference>
<keyword evidence="5 7" id="KW-0472">Membrane</keyword>
<evidence type="ECO:0000256" key="6">
    <source>
        <dbReference type="SAM" id="MobiDB-lite"/>
    </source>
</evidence>
<protein>
    <recommendedName>
        <fullName evidence="8">Cardiolipin synthase N-terminal domain-containing protein</fullName>
    </recommendedName>
</protein>
<name>A0A917IDV6_9MICO</name>
<dbReference type="GO" id="GO:0005886">
    <property type="term" value="C:plasma membrane"/>
    <property type="evidence" value="ECO:0007669"/>
    <property type="project" value="UniProtKB-SubCell"/>
</dbReference>
<dbReference type="Pfam" id="PF13396">
    <property type="entry name" value="PLDc_N"/>
    <property type="match status" value="1"/>
</dbReference>
<dbReference type="AlphaFoldDB" id="A0A917IDV6"/>
<evidence type="ECO:0000256" key="7">
    <source>
        <dbReference type="SAM" id="Phobius"/>
    </source>
</evidence>
<dbReference type="EMBL" id="BMJY01000002">
    <property type="protein sequence ID" value="GGH36376.1"/>
    <property type="molecule type" value="Genomic_DNA"/>
</dbReference>
<dbReference type="RefSeq" id="WP_188754728.1">
    <property type="nucleotide sequence ID" value="NZ_BMJY01000002.1"/>
</dbReference>
<feature type="region of interest" description="Disordered" evidence="6">
    <location>
        <begin position="100"/>
        <end position="153"/>
    </location>
</feature>
<organism evidence="9 10">
    <name type="scientific">Microbacterium album</name>
    <dbReference type="NCBI Taxonomy" id="2053191"/>
    <lineage>
        <taxon>Bacteria</taxon>
        <taxon>Bacillati</taxon>
        <taxon>Actinomycetota</taxon>
        <taxon>Actinomycetes</taxon>
        <taxon>Micrococcales</taxon>
        <taxon>Microbacteriaceae</taxon>
        <taxon>Microbacterium</taxon>
    </lineage>
</organism>
<evidence type="ECO:0000256" key="1">
    <source>
        <dbReference type="ARBA" id="ARBA00004651"/>
    </source>
</evidence>
<proteinExistence type="predicted"/>
<comment type="caution">
    <text evidence="9">The sequence shown here is derived from an EMBL/GenBank/DDBJ whole genome shotgun (WGS) entry which is preliminary data.</text>
</comment>
<accession>A0A917IDV6</accession>